<protein>
    <submittedName>
        <fullName evidence="1">Uncharacterized protein</fullName>
    </submittedName>
</protein>
<sequence>MAEGGWLLNSEQAAQILKILGQALPTGLKLFRDVEA</sequence>
<name>A0AAX2HF90_9PSED</name>
<evidence type="ECO:0000313" key="1">
    <source>
        <dbReference type="EMBL" id="SOB55125.1"/>
    </source>
</evidence>
<comment type="caution">
    <text evidence="1">The sequence shown here is derived from an EMBL/GenBank/DDBJ whole genome shotgun (WGS) entry which is preliminary data.</text>
</comment>
<organism evidence="1 2">
    <name type="scientific">Pseudomonas lundensis</name>
    <dbReference type="NCBI Taxonomy" id="86185"/>
    <lineage>
        <taxon>Bacteria</taxon>
        <taxon>Pseudomonadati</taxon>
        <taxon>Pseudomonadota</taxon>
        <taxon>Gammaproteobacteria</taxon>
        <taxon>Pseudomonadales</taxon>
        <taxon>Pseudomonadaceae</taxon>
        <taxon>Pseudomonas</taxon>
    </lineage>
</organism>
<dbReference type="NCBIfam" id="NF040643">
    <property type="entry name" value="S6_alt_immun"/>
    <property type="match status" value="1"/>
</dbReference>
<proteinExistence type="predicted"/>
<accession>A0AAX2HF90</accession>
<evidence type="ECO:0000313" key="2">
    <source>
        <dbReference type="Proteomes" id="UP000219564"/>
    </source>
</evidence>
<dbReference type="InterPro" id="IPR049810">
    <property type="entry name" value="S6_alt_immun-like"/>
</dbReference>
<dbReference type="EMBL" id="OBKZ01000054">
    <property type="protein sequence ID" value="SOB55125.1"/>
    <property type="molecule type" value="Genomic_DNA"/>
</dbReference>
<dbReference type="AlphaFoldDB" id="A0AAX2HF90"/>
<dbReference type="RefSeq" id="WP_257011475.1">
    <property type="nucleotide sequence ID" value="NZ_CP075177.1"/>
</dbReference>
<dbReference type="Proteomes" id="UP000219564">
    <property type="component" value="Unassembled WGS sequence"/>
</dbReference>
<gene>
    <name evidence="1" type="ORF">PLUA15_70074</name>
</gene>
<reference evidence="1 2" key="1">
    <citation type="submission" date="2017-08" db="EMBL/GenBank/DDBJ databases">
        <authorList>
            <person name="Chaillou S."/>
        </authorList>
    </citation>
    <scope>NUCLEOTIDE SEQUENCE [LARGE SCALE GENOMIC DNA]</scope>
    <source>
        <strain evidence="1 2">MFPA15A1205</strain>
    </source>
</reference>